<dbReference type="EMBL" id="KZ819365">
    <property type="protein sequence ID" value="PWN43913.1"/>
    <property type="molecule type" value="Genomic_DNA"/>
</dbReference>
<protein>
    <submittedName>
        <fullName evidence="1">Uncharacterized protein</fullName>
    </submittedName>
</protein>
<evidence type="ECO:0000313" key="2">
    <source>
        <dbReference type="Proteomes" id="UP000245783"/>
    </source>
</evidence>
<reference evidence="1 2" key="1">
    <citation type="journal article" date="2018" name="Mol. Biol. Evol.">
        <title>Broad Genomic Sampling Reveals a Smut Pathogenic Ancestry of the Fungal Clade Ustilaginomycotina.</title>
        <authorList>
            <person name="Kijpornyongpan T."/>
            <person name="Mondo S.J."/>
            <person name="Barry K."/>
            <person name="Sandor L."/>
            <person name="Lee J."/>
            <person name="Lipzen A."/>
            <person name="Pangilinan J."/>
            <person name="LaButti K."/>
            <person name="Hainaut M."/>
            <person name="Henrissat B."/>
            <person name="Grigoriev I.V."/>
            <person name="Spatafora J.W."/>
            <person name="Aime M.C."/>
        </authorList>
    </citation>
    <scope>NUCLEOTIDE SEQUENCE [LARGE SCALE GENOMIC DNA]</scope>
    <source>
        <strain evidence="1 2">MCA 4658</strain>
    </source>
</reference>
<name>A0A316W778_9BASI</name>
<gene>
    <name evidence="1" type="ORF">IE81DRAFT_52179</name>
</gene>
<sequence>MLSPLQVGEGRMEKVALVTVAAALLASSARAQQRLLRHQPCLQSGTASDGSIHLDARSRLRLVHKIVWSVVWVTDAQRNHNPRLTEDQTARSLRYLVVVLLYEREECLEARLGLLVCGCCFIGPAFKTSCSFWRRRRSHQQAASDLLGQIAERAGPSSWTPCRS</sequence>
<dbReference type="Proteomes" id="UP000245783">
    <property type="component" value="Unassembled WGS sequence"/>
</dbReference>
<keyword evidence="2" id="KW-1185">Reference proteome</keyword>
<dbReference type="InParanoid" id="A0A316W778"/>
<dbReference type="AlphaFoldDB" id="A0A316W778"/>
<dbReference type="GeneID" id="37039285"/>
<dbReference type="RefSeq" id="XP_025371073.1">
    <property type="nucleotide sequence ID" value="XM_025517415.1"/>
</dbReference>
<proteinExistence type="predicted"/>
<accession>A0A316W778</accession>
<evidence type="ECO:0000313" key="1">
    <source>
        <dbReference type="EMBL" id="PWN43913.1"/>
    </source>
</evidence>
<organism evidence="1 2">
    <name type="scientific">Ceraceosorus guamensis</name>
    <dbReference type="NCBI Taxonomy" id="1522189"/>
    <lineage>
        <taxon>Eukaryota</taxon>
        <taxon>Fungi</taxon>
        <taxon>Dikarya</taxon>
        <taxon>Basidiomycota</taxon>
        <taxon>Ustilaginomycotina</taxon>
        <taxon>Exobasidiomycetes</taxon>
        <taxon>Ceraceosorales</taxon>
        <taxon>Ceraceosoraceae</taxon>
        <taxon>Ceraceosorus</taxon>
    </lineage>
</organism>